<evidence type="ECO:0000256" key="2">
    <source>
        <dbReference type="ARBA" id="ARBA00011900"/>
    </source>
</evidence>
<evidence type="ECO:0000313" key="12">
    <source>
        <dbReference type="Proteomes" id="UP000051054"/>
    </source>
</evidence>
<dbReference type="GO" id="GO:0009307">
    <property type="term" value="P:DNA restriction-modification system"/>
    <property type="evidence" value="ECO:0007669"/>
    <property type="project" value="UniProtKB-KW"/>
</dbReference>
<dbReference type="GO" id="GO:0032259">
    <property type="term" value="P:methylation"/>
    <property type="evidence" value="ECO:0007669"/>
    <property type="project" value="UniProtKB-KW"/>
</dbReference>
<keyword evidence="4" id="KW-0808">Transferase</keyword>
<evidence type="ECO:0000256" key="6">
    <source>
        <dbReference type="ARBA" id="ARBA00022747"/>
    </source>
</evidence>
<feature type="domain" description="DNA methylase adenine-specific" evidence="9">
    <location>
        <begin position="180"/>
        <end position="500"/>
    </location>
</feature>
<dbReference type="EC" id="2.1.1.72" evidence="2"/>
<comment type="similarity">
    <text evidence="1">Belongs to the N(4)/N(6)-methyltransferase family.</text>
</comment>
<dbReference type="PRINTS" id="PR00507">
    <property type="entry name" value="N12N6MTFRASE"/>
</dbReference>
<reference evidence="11 12" key="1">
    <citation type="journal article" date="2015" name="Genome Announc.">
        <title>Expanding the biotechnology potential of lactobacilli through comparative genomics of 213 strains and associated genera.</title>
        <authorList>
            <person name="Sun Z."/>
            <person name="Harris H.M."/>
            <person name="McCann A."/>
            <person name="Guo C."/>
            <person name="Argimon S."/>
            <person name="Zhang W."/>
            <person name="Yang X."/>
            <person name="Jeffery I.B."/>
            <person name="Cooney J.C."/>
            <person name="Kagawa T.F."/>
            <person name="Liu W."/>
            <person name="Song Y."/>
            <person name="Salvetti E."/>
            <person name="Wrobel A."/>
            <person name="Rasinkangas P."/>
            <person name="Parkhill J."/>
            <person name="Rea M.C."/>
            <person name="O'Sullivan O."/>
            <person name="Ritari J."/>
            <person name="Douillard F.P."/>
            <person name="Paul Ross R."/>
            <person name="Yang R."/>
            <person name="Briner A.E."/>
            <person name="Felis G.E."/>
            <person name="de Vos W.M."/>
            <person name="Barrangou R."/>
            <person name="Klaenhammer T.R."/>
            <person name="Caufield P.W."/>
            <person name="Cui Y."/>
            <person name="Zhang H."/>
            <person name="O'Toole P.W."/>
        </authorList>
    </citation>
    <scope>NUCLEOTIDE SEQUENCE [LARGE SCALE GENOMIC DNA]</scope>
    <source>
        <strain evidence="11 12">DSM 18933</strain>
    </source>
</reference>
<keyword evidence="6" id="KW-0680">Restriction system</keyword>
<feature type="coiled-coil region" evidence="8">
    <location>
        <begin position="505"/>
        <end position="532"/>
    </location>
</feature>
<dbReference type="InterPro" id="IPR002052">
    <property type="entry name" value="DNA_methylase_N6_adenine_CS"/>
</dbReference>
<keyword evidence="8" id="KW-0175">Coiled coil</keyword>
<organism evidence="11 12">
    <name type="scientific">Ligilactobacillus hayakitensis DSM 18933 = JCM 14209</name>
    <dbReference type="NCBI Taxonomy" id="1423755"/>
    <lineage>
        <taxon>Bacteria</taxon>
        <taxon>Bacillati</taxon>
        <taxon>Bacillota</taxon>
        <taxon>Bacilli</taxon>
        <taxon>Lactobacillales</taxon>
        <taxon>Lactobacillaceae</taxon>
        <taxon>Ligilactobacillus</taxon>
    </lineage>
</organism>
<gene>
    <name evidence="11" type="ORF">FC40_GL001591</name>
</gene>
<dbReference type="Pfam" id="PF02384">
    <property type="entry name" value="N6_Mtase"/>
    <property type="match status" value="1"/>
</dbReference>
<dbReference type="Proteomes" id="UP000051054">
    <property type="component" value="Unassembled WGS sequence"/>
</dbReference>
<evidence type="ECO:0000256" key="8">
    <source>
        <dbReference type="SAM" id="Coils"/>
    </source>
</evidence>
<comment type="catalytic activity">
    <reaction evidence="7">
        <text>a 2'-deoxyadenosine in DNA + S-adenosyl-L-methionine = an N(6)-methyl-2'-deoxyadenosine in DNA + S-adenosyl-L-homocysteine + H(+)</text>
        <dbReference type="Rhea" id="RHEA:15197"/>
        <dbReference type="Rhea" id="RHEA-COMP:12418"/>
        <dbReference type="Rhea" id="RHEA-COMP:12419"/>
        <dbReference type="ChEBI" id="CHEBI:15378"/>
        <dbReference type="ChEBI" id="CHEBI:57856"/>
        <dbReference type="ChEBI" id="CHEBI:59789"/>
        <dbReference type="ChEBI" id="CHEBI:90615"/>
        <dbReference type="ChEBI" id="CHEBI:90616"/>
        <dbReference type="EC" id="2.1.1.72"/>
    </reaction>
</comment>
<evidence type="ECO:0000259" key="10">
    <source>
        <dbReference type="Pfam" id="PF12161"/>
    </source>
</evidence>
<dbReference type="InterPro" id="IPR003356">
    <property type="entry name" value="DNA_methylase_A-5"/>
</dbReference>
<evidence type="ECO:0000256" key="7">
    <source>
        <dbReference type="ARBA" id="ARBA00047942"/>
    </source>
</evidence>
<dbReference type="PANTHER" id="PTHR42933">
    <property type="entry name" value="SLR6095 PROTEIN"/>
    <property type="match status" value="1"/>
</dbReference>
<evidence type="ECO:0000313" key="11">
    <source>
        <dbReference type="EMBL" id="KRM19507.1"/>
    </source>
</evidence>
<evidence type="ECO:0000259" key="9">
    <source>
        <dbReference type="Pfam" id="PF02384"/>
    </source>
</evidence>
<sequence>MEKSNTVQELTSQIWSMADELRGNMDASEYRNYILGFIFYRYLSEKQEKYLLDNDIIEVEDGETFQEVYEREAVGEELRDFIDDISTNIGYAIEPEYTWTKIIDKIHNGDMKSSDFQAMFESFGANAKVNANSVKDFKGVFSDVSIQNTRLGENTAARGKTLSSVVELVDKIDYKDEGGRDVLGDIYEFLIAKFAGNSGKKAGEFYTPHEVSKLLAQLAVAEGNQGSDTEFSVYDFAMGSGSLLLTVRDYIDQSGKSPAFKIRYYGQELNTTTYNLARMNLMMHDVEFDEMDVNNADTLEADWPSKKNQVGIEQPQVFDAIVANPPYSAKWDNNDSKMKDPRFKDYGALAPKTKADYAFLLHGLAHLKKEGRMAIVLPHGVLFRGAKEGKIREALLEKNQIDAVIGLPANLFYSTSIPTVILVLKKYRDRDDVMFINAQDCFEKQKNQNILRDEDIQKIMDAYLKREDVEKFAHVATLDEIRENDYNLNIPRYVDTFEEEPEIDLGELTKDMQKTNEEIKNTEKELVGMLKELVSADTKTQNDLDEFIKMMEKGL</sequence>
<feature type="domain" description="N6 adenine-specific DNA methyltransferase N-terminal" evidence="10">
    <location>
        <begin position="10"/>
        <end position="168"/>
    </location>
</feature>
<dbReference type="AlphaFoldDB" id="A0A0R1WX86"/>
<dbReference type="InterPro" id="IPR004546">
    <property type="entry name" value="Restrct_endonuc_T1M"/>
</dbReference>
<dbReference type="GO" id="GO:0008170">
    <property type="term" value="F:N-methyltransferase activity"/>
    <property type="evidence" value="ECO:0007669"/>
    <property type="project" value="InterPro"/>
</dbReference>
<dbReference type="InterPro" id="IPR029063">
    <property type="entry name" value="SAM-dependent_MTases_sf"/>
</dbReference>
<dbReference type="GO" id="GO:0003677">
    <property type="term" value="F:DNA binding"/>
    <property type="evidence" value="ECO:0007669"/>
    <property type="project" value="InterPro"/>
</dbReference>
<proteinExistence type="inferred from homology"/>
<comment type="caution">
    <text evidence="11">The sequence shown here is derived from an EMBL/GenBank/DDBJ whole genome shotgun (WGS) entry which is preliminary data.</text>
</comment>
<dbReference type="Gene3D" id="1.20.1260.30">
    <property type="match status" value="1"/>
</dbReference>
<dbReference type="STRING" id="1423755.FC40_GL001591"/>
<dbReference type="SUPFAM" id="SSF53335">
    <property type="entry name" value="S-adenosyl-L-methionine-dependent methyltransferases"/>
    <property type="match status" value="1"/>
</dbReference>
<dbReference type="EMBL" id="AZGD01000040">
    <property type="protein sequence ID" value="KRM19507.1"/>
    <property type="molecule type" value="Genomic_DNA"/>
</dbReference>
<dbReference type="PATRIC" id="fig|1423755.3.peg.1681"/>
<dbReference type="InterPro" id="IPR022749">
    <property type="entry name" value="D12N6_MeTrfase_N"/>
</dbReference>
<evidence type="ECO:0000256" key="3">
    <source>
        <dbReference type="ARBA" id="ARBA00022603"/>
    </source>
</evidence>
<keyword evidence="5" id="KW-0949">S-adenosyl-L-methionine</keyword>
<keyword evidence="12" id="KW-1185">Reference proteome</keyword>
<dbReference type="Pfam" id="PF12161">
    <property type="entry name" value="HsdM_N"/>
    <property type="match status" value="1"/>
</dbReference>
<dbReference type="PROSITE" id="PS00092">
    <property type="entry name" value="N6_MTASE"/>
    <property type="match status" value="1"/>
</dbReference>
<dbReference type="OrthoDB" id="9814572at2"/>
<dbReference type="NCBIfam" id="TIGR00497">
    <property type="entry name" value="hsdM"/>
    <property type="match status" value="1"/>
</dbReference>
<evidence type="ECO:0000256" key="4">
    <source>
        <dbReference type="ARBA" id="ARBA00022679"/>
    </source>
</evidence>
<evidence type="ECO:0000256" key="5">
    <source>
        <dbReference type="ARBA" id="ARBA00022691"/>
    </source>
</evidence>
<dbReference type="Gene3D" id="3.40.50.150">
    <property type="entry name" value="Vaccinia Virus protein VP39"/>
    <property type="match status" value="1"/>
</dbReference>
<protein>
    <recommendedName>
        <fullName evidence="2">site-specific DNA-methyltransferase (adenine-specific)</fullName>
        <ecNumber evidence="2">2.1.1.72</ecNumber>
    </recommendedName>
</protein>
<accession>A0A0R1WX86</accession>
<name>A0A0R1WX86_9LACO</name>
<dbReference type="PANTHER" id="PTHR42933:SF1">
    <property type="entry name" value="SITE-SPECIFIC DNA-METHYLTRANSFERASE (ADENINE-SPECIFIC)"/>
    <property type="match status" value="1"/>
</dbReference>
<dbReference type="eggNOG" id="COG0286">
    <property type="taxonomic scope" value="Bacteria"/>
</dbReference>
<dbReference type="RefSeq" id="WP_025022958.1">
    <property type="nucleotide sequence ID" value="NZ_AZGD01000040.1"/>
</dbReference>
<dbReference type="InterPro" id="IPR051537">
    <property type="entry name" value="DNA_Adenine_Mtase"/>
</dbReference>
<dbReference type="InterPro" id="IPR038333">
    <property type="entry name" value="T1MK-like_N_sf"/>
</dbReference>
<evidence type="ECO:0000256" key="1">
    <source>
        <dbReference type="ARBA" id="ARBA00006594"/>
    </source>
</evidence>
<dbReference type="GO" id="GO:0009007">
    <property type="term" value="F:site-specific DNA-methyltransferase (adenine-specific) activity"/>
    <property type="evidence" value="ECO:0007669"/>
    <property type="project" value="UniProtKB-EC"/>
</dbReference>
<keyword evidence="3" id="KW-0489">Methyltransferase</keyword>